<reference evidence="2 3" key="1">
    <citation type="submission" date="2021-04" db="EMBL/GenBank/DDBJ databases">
        <authorList>
            <person name="Bliznina A."/>
        </authorList>
    </citation>
    <scope>NUCLEOTIDE SEQUENCE [LARGE SCALE GENOMIC DNA]</scope>
</reference>
<evidence type="ECO:0000313" key="2">
    <source>
        <dbReference type="EMBL" id="CAG5110866.1"/>
    </source>
</evidence>
<evidence type="ECO:0000256" key="1">
    <source>
        <dbReference type="SAM" id="MobiDB-lite"/>
    </source>
</evidence>
<protein>
    <submittedName>
        <fullName evidence="2">Oidioi.mRNA.OKI2018_I69.chr2.g5221.t1.cds</fullName>
    </submittedName>
</protein>
<evidence type="ECO:0000313" key="3">
    <source>
        <dbReference type="Proteomes" id="UP001158576"/>
    </source>
</evidence>
<feature type="region of interest" description="Disordered" evidence="1">
    <location>
        <begin position="1"/>
        <end position="36"/>
    </location>
</feature>
<feature type="compositionally biased region" description="Polar residues" evidence="1">
    <location>
        <begin position="11"/>
        <end position="29"/>
    </location>
</feature>
<accession>A0ABN7T5C4</accession>
<dbReference type="EMBL" id="OU015567">
    <property type="protein sequence ID" value="CAG5110866.1"/>
    <property type="molecule type" value="Genomic_DNA"/>
</dbReference>
<keyword evidence="3" id="KW-1185">Reference proteome</keyword>
<gene>
    <name evidence="2" type="ORF">OKIOD_LOCUS13986</name>
</gene>
<sequence length="86" mass="9570">MSVSGKYEFQSLASKMSTRSTEETVSAPSPVQMKPVERRLPEKIQHLENQVVESNQDLDVKASVKVVTRVQLAGVKISTDCFCNDK</sequence>
<organism evidence="2 3">
    <name type="scientific">Oikopleura dioica</name>
    <name type="common">Tunicate</name>
    <dbReference type="NCBI Taxonomy" id="34765"/>
    <lineage>
        <taxon>Eukaryota</taxon>
        <taxon>Metazoa</taxon>
        <taxon>Chordata</taxon>
        <taxon>Tunicata</taxon>
        <taxon>Appendicularia</taxon>
        <taxon>Copelata</taxon>
        <taxon>Oikopleuridae</taxon>
        <taxon>Oikopleura</taxon>
    </lineage>
</organism>
<dbReference type="Proteomes" id="UP001158576">
    <property type="component" value="Chromosome 2"/>
</dbReference>
<proteinExistence type="predicted"/>
<name>A0ABN7T5C4_OIKDI</name>